<feature type="region of interest" description="Disordered" evidence="6">
    <location>
        <begin position="123"/>
        <end position="155"/>
    </location>
</feature>
<feature type="compositionally biased region" description="Basic and acidic residues" evidence="6">
    <location>
        <begin position="144"/>
        <end position="155"/>
    </location>
</feature>
<feature type="region of interest" description="Disordered" evidence="6">
    <location>
        <begin position="273"/>
        <end position="295"/>
    </location>
</feature>
<evidence type="ECO:0000256" key="1">
    <source>
        <dbReference type="ARBA" id="ARBA00022723"/>
    </source>
</evidence>
<dbReference type="AlphaFoldDB" id="A0AAU9XPA6"/>
<dbReference type="Proteomes" id="UP001159428">
    <property type="component" value="Unassembled WGS sequence"/>
</dbReference>
<keyword evidence="9" id="KW-1185">Reference proteome</keyword>
<feature type="domain" description="UBZ1-type" evidence="7">
    <location>
        <begin position="496"/>
        <end position="522"/>
    </location>
</feature>
<organism evidence="8 9">
    <name type="scientific">Pocillopora meandrina</name>
    <dbReference type="NCBI Taxonomy" id="46732"/>
    <lineage>
        <taxon>Eukaryota</taxon>
        <taxon>Metazoa</taxon>
        <taxon>Cnidaria</taxon>
        <taxon>Anthozoa</taxon>
        <taxon>Hexacorallia</taxon>
        <taxon>Scleractinia</taxon>
        <taxon>Astrocoeniina</taxon>
        <taxon>Pocilloporidae</taxon>
        <taxon>Pocillopora</taxon>
    </lineage>
</organism>
<evidence type="ECO:0000256" key="3">
    <source>
        <dbReference type="ARBA" id="ARBA00022833"/>
    </source>
</evidence>
<evidence type="ECO:0000256" key="5">
    <source>
        <dbReference type="PROSITE-ProRule" id="PRU01253"/>
    </source>
</evidence>
<sequence length="527" mass="59334">MDRKFVSKKGPASPRSQTSEEEDVFDYAGLEDYSNESGPVPREAYIALRTAFRTVEKRLHGAEAKVSELTAKSKQRDRKGSHEQVYKERDALLSHLHNSYLAFEEKFGENEKLKKTIQELQLSQKQTQGGTMQAKGGASSESTSGKEEQQEEKKYTDLGEELKTMGLEVKEENNRLWIIIVDRDNLKKWIEEKSEGYITVTIQGRTRGNNANKTGAVVSRTGGCELSDGGRKNAEAEAILLKHKIEDQAQELNRFYKIFKEVMVQNKELRTKEQRKEAEAGGVTEASKPEEAPAKRTVLPTKTDAVLQKRVETMLSTAQEHVAEMKKVRELLNSQNNSLQKLAELTEKTNEDFTKLIKTSQARPAGAESSGYSTETRTRWPQEREITFTERHRFEQVGNFERLVAEDAPLSVPVQAVQEASEYHRLNDQDEIGATGFGRRLSKEKYSSPISRASSGGAEGRAVPMGTFLSENTGTGESDIEIIDEEDFIGATRVVGKICPMCEKFFPESYGQRNFEDHVQQHFGDDS</sequence>
<accession>A0AAU9XPA6</accession>
<comment type="caution">
    <text evidence="8">The sequence shown here is derived from an EMBL/GenBank/DDBJ whole genome shotgun (WGS) entry which is preliminary data.</text>
</comment>
<dbReference type="EMBL" id="CALNXJ010000056">
    <property type="protein sequence ID" value="CAH3154660.1"/>
    <property type="molecule type" value="Genomic_DNA"/>
</dbReference>
<keyword evidence="4" id="KW-0175">Coiled coil</keyword>
<dbReference type="CDD" id="cd21970">
    <property type="entry name" value="Zn-C2H2_TAX1BP1_rpt2"/>
    <property type="match status" value="1"/>
</dbReference>
<evidence type="ECO:0000256" key="6">
    <source>
        <dbReference type="SAM" id="MobiDB-lite"/>
    </source>
</evidence>
<reference evidence="8 9" key="1">
    <citation type="submission" date="2022-05" db="EMBL/GenBank/DDBJ databases">
        <authorList>
            <consortium name="Genoscope - CEA"/>
            <person name="William W."/>
        </authorList>
    </citation>
    <scope>NUCLEOTIDE SEQUENCE [LARGE SCALE GENOMIC DNA]</scope>
</reference>
<keyword evidence="2 5" id="KW-0863">Zinc-finger</keyword>
<dbReference type="Gene3D" id="6.20.250.40">
    <property type="match status" value="1"/>
</dbReference>
<feature type="region of interest" description="Disordered" evidence="6">
    <location>
        <begin position="1"/>
        <end position="38"/>
    </location>
</feature>
<proteinExistence type="predicted"/>
<feature type="region of interest" description="Disordered" evidence="6">
    <location>
        <begin position="59"/>
        <end position="86"/>
    </location>
</feature>
<feature type="region of interest" description="Disordered" evidence="6">
    <location>
        <begin position="443"/>
        <end position="464"/>
    </location>
</feature>
<keyword evidence="3" id="KW-0862">Zinc</keyword>
<evidence type="ECO:0000259" key="7">
    <source>
        <dbReference type="PROSITE" id="PS51905"/>
    </source>
</evidence>
<protein>
    <recommendedName>
        <fullName evidence="7">UBZ1-type domain-containing protein</fullName>
    </recommendedName>
</protein>
<dbReference type="InterPro" id="IPR041641">
    <property type="entry name" value="CALCOCO1/2_Zn_UBZ1"/>
</dbReference>
<evidence type="ECO:0000256" key="4">
    <source>
        <dbReference type="ARBA" id="ARBA00023054"/>
    </source>
</evidence>
<gene>
    <name evidence="8" type="ORF">PMEA_00027648</name>
</gene>
<dbReference type="GO" id="GO:0008270">
    <property type="term" value="F:zinc ion binding"/>
    <property type="evidence" value="ECO:0007669"/>
    <property type="project" value="UniProtKB-KW"/>
</dbReference>
<evidence type="ECO:0000256" key="2">
    <source>
        <dbReference type="ARBA" id="ARBA00022771"/>
    </source>
</evidence>
<evidence type="ECO:0000313" key="9">
    <source>
        <dbReference type="Proteomes" id="UP001159428"/>
    </source>
</evidence>
<feature type="region of interest" description="Disordered" evidence="6">
    <location>
        <begin position="360"/>
        <end position="380"/>
    </location>
</feature>
<name>A0AAU9XPA6_9CNID</name>
<dbReference type="PROSITE" id="PS51905">
    <property type="entry name" value="ZF_UBZ1"/>
    <property type="match status" value="1"/>
</dbReference>
<evidence type="ECO:0000313" key="8">
    <source>
        <dbReference type="EMBL" id="CAH3154660.1"/>
    </source>
</evidence>
<keyword evidence="1" id="KW-0479">Metal-binding</keyword>
<dbReference type="Pfam" id="PF18112">
    <property type="entry name" value="Zn-C2H2_12"/>
    <property type="match status" value="1"/>
</dbReference>